<dbReference type="Pfam" id="PF08539">
    <property type="entry name" value="HbrB"/>
    <property type="match status" value="1"/>
</dbReference>
<feature type="compositionally biased region" description="Low complexity" evidence="1">
    <location>
        <begin position="63"/>
        <end position="82"/>
    </location>
</feature>
<dbReference type="PANTHER" id="PTHR32428:SF2">
    <property type="entry name" value="TARGET OF RAPAMYCIN COMPLEX 2 SUBUNIT BIT61-RELATED"/>
    <property type="match status" value="1"/>
</dbReference>
<sequence length="250" mass="25961">MAPASAVLEVRRIVLYAFRDIIIVPRYETLKGLFSQGVLSSLASMSISNAAPTPAPGPAFHHSSSMGSSSYLSSSPADSTTSFRPGTASLDPGLNTYSSTGTTLLGESSSSGATAPITAAGRPRGISNLSSASYGSGTTDHSQRPFTPSSFSALNNPNNSGSSINREQANAEDSKAVTEMVSRMLQCLSVIASVGYMAGIAPDEGTKIVEELNKLLKLNWLGRGRTGRNRMGLVGGRVRRGVDGSGGIRE</sequence>
<dbReference type="STRING" id="177199.A0A420Y7V6"/>
<feature type="compositionally biased region" description="Polar residues" evidence="1">
    <location>
        <begin position="127"/>
        <end position="168"/>
    </location>
</feature>
<comment type="caution">
    <text evidence="2">The sequence shown here is derived from an EMBL/GenBank/DDBJ whole genome shotgun (WGS) entry which is preliminary data.</text>
</comment>
<dbReference type="GO" id="GO:0031932">
    <property type="term" value="C:TORC2 complex"/>
    <property type="evidence" value="ECO:0007669"/>
    <property type="project" value="TreeGrafter"/>
</dbReference>
<feature type="region of interest" description="Disordered" evidence="1">
    <location>
        <begin position="53"/>
        <end position="171"/>
    </location>
</feature>
<reference evidence="2 3" key="1">
    <citation type="submission" date="2018-08" db="EMBL/GenBank/DDBJ databases">
        <title>Draft genome of the lignicolous fungus Coniochaeta pulveracea.</title>
        <authorList>
            <person name="Borstlap C.J."/>
            <person name="De Witt R.N."/>
            <person name="Botha A."/>
            <person name="Volschenk H."/>
        </authorList>
    </citation>
    <scope>NUCLEOTIDE SEQUENCE [LARGE SCALE GENOMIC DNA]</scope>
    <source>
        <strain evidence="2 3">CAB683</strain>
    </source>
</reference>
<proteinExistence type="predicted"/>
<evidence type="ECO:0000313" key="2">
    <source>
        <dbReference type="EMBL" id="RKU43943.1"/>
    </source>
</evidence>
<dbReference type="InterPro" id="IPR013745">
    <property type="entry name" value="Bit61/PRR5"/>
</dbReference>
<dbReference type="EMBL" id="QVQW01000036">
    <property type="protein sequence ID" value="RKU43943.1"/>
    <property type="molecule type" value="Genomic_DNA"/>
</dbReference>
<dbReference type="PANTHER" id="PTHR32428">
    <property type="entry name" value="TARGET OF RAPAMYCIN COMPLEX 2 SUBUNIT BIT61-RELATED"/>
    <property type="match status" value="1"/>
</dbReference>
<dbReference type="GO" id="GO:0038203">
    <property type="term" value="P:TORC2 signaling"/>
    <property type="evidence" value="ECO:0007669"/>
    <property type="project" value="TreeGrafter"/>
</dbReference>
<name>A0A420Y7V6_9PEZI</name>
<dbReference type="Proteomes" id="UP000275385">
    <property type="component" value="Unassembled WGS sequence"/>
</dbReference>
<evidence type="ECO:0000256" key="1">
    <source>
        <dbReference type="SAM" id="MobiDB-lite"/>
    </source>
</evidence>
<protein>
    <submittedName>
        <fullName evidence="2">Uncharacterized protein</fullName>
    </submittedName>
</protein>
<evidence type="ECO:0000313" key="3">
    <source>
        <dbReference type="Proteomes" id="UP000275385"/>
    </source>
</evidence>
<gene>
    <name evidence="2" type="ORF">DL546_002664</name>
</gene>
<accession>A0A420Y7V6</accession>
<keyword evidence="3" id="KW-1185">Reference proteome</keyword>
<dbReference type="OrthoDB" id="2290221at2759"/>
<dbReference type="AlphaFoldDB" id="A0A420Y7V6"/>
<feature type="compositionally biased region" description="Low complexity" evidence="1">
    <location>
        <begin position="93"/>
        <end position="112"/>
    </location>
</feature>
<organism evidence="2 3">
    <name type="scientific">Coniochaeta pulveracea</name>
    <dbReference type="NCBI Taxonomy" id="177199"/>
    <lineage>
        <taxon>Eukaryota</taxon>
        <taxon>Fungi</taxon>
        <taxon>Dikarya</taxon>
        <taxon>Ascomycota</taxon>
        <taxon>Pezizomycotina</taxon>
        <taxon>Sordariomycetes</taxon>
        <taxon>Sordariomycetidae</taxon>
        <taxon>Coniochaetales</taxon>
        <taxon>Coniochaetaceae</taxon>
        <taxon>Coniochaeta</taxon>
    </lineage>
</organism>